<dbReference type="InterPro" id="IPR023214">
    <property type="entry name" value="HAD_sf"/>
</dbReference>
<name>A0A644Z9S1_9ZZZZ</name>
<dbReference type="GO" id="GO:0016787">
    <property type="term" value="F:hydrolase activity"/>
    <property type="evidence" value="ECO:0007669"/>
    <property type="project" value="UniProtKB-KW"/>
</dbReference>
<proteinExistence type="predicted"/>
<sequence>MPEKHNKILSSKNWAPHTHQALNAVIAAYGNQSSSFDPAAPPYVVFDFDNTSAIMDIEDTLMLYMLLHLDYRLTPDQFHAILTDGLENVGATVDTLLDKTNPLATIGNIADDIKVAYAWLYKQYEGFMQGGTLSLEEAKKSSYYEDFAAKIRLFYTVINGDFKRKAGYPWMTYLFAQRSSEDLRQLAYQSISYWLQYGKFERVTLTSPADLTSKAGVIVSHYDTGLAFPNELKELYHVLQANGIVVYVISASPVDVVQVAATHPDFGYGLDNEHVIGMYYNKDENGLIQPSMQPGKNITKGPGKTAVITEQLMPKHNEKQPLMLFGDSTGDYDMMMELKDTKLCVLFNRYMNDDTQKLAREAFRTIEDENPRIVLQGRDENKGSLRPSEKTILLGTQEEVLIHEA</sequence>
<comment type="caution">
    <text evidence="4">The sequence shown here is derived from an EMBL/GenBank/DDBJ whole genome shotgun (WGS) entry which is preliminary data.</text>
</comment>
<dbReference type="EMBL" id="VSSQ01007695">
    <property type="protein sequence ID" value="MPM36711.1"/>
    <property type="molecule type" value="Genomic_DNA"/>
</dbReference>
<reference evidence="4" key="1">
    <citation type="submission" date="2019-08" db="EMBL/GenBank/DDBJ databases">
        <authorList>
            <person name="Kucharzyk K."/>
            <person name="Murdoch R.W."/>
            <person name="Higgins S."/>
            <person name="Loffler F."/>
        </authorList>
    </citation>
    <scope>NUCLEOTIDE SEQUENCE</scope>
</reference>
<accession>A0A644Z9S1</accession>
<dbReference type="Gene3D" id="3.40.50.1000">
    <property type="entry name" value="HAD superfamily/HAD-like"/>
    <property type="match status" value="1"/>
</dbReference>
<keyword evidence="2" id="KW-0378">Hydrolase</keyword>
<dbReference type="PANTHER" id="PTHR43344">
    <property type="entry name" value="PHOSPHOSERINE PHOSPHATASE"/>
    <property type="match status" value="1"/>
</dbReference>
<keyword evidence="1" id="KW-0479">Metal-binding</keyword>
<dbReference type="Gene3D" id="1.20.1440.320">
    <property type="match status" value="1"/>
</dbReference>
<evidence type="ECO:0000256" key="1">
    <source>
        <dbReference type="ARBA" id="ARBA00022723"/>
    </source>
</evidence>
<dbReference type="SUPFAM" id="SSF56784">
    <property type="entry name" value="HAD-like"/>
    <property type="match status" value="1"/>
</dbReference>
<dbReference type="GO" id="GO:0046872">
    <property type="term" value="F:metal ion binding"/>
    <property type="evidence" value="ECO:0007669"/>
    <property type="project" value="UniProtKB-KW"/>
</dbReference>
<evidence type="ECO:0000256" key="3">
    <source>
        <dbReference type="ARBA" id="ARBA00022842"/>
    </source>
</evidence>
<protein>
    <submittedName>
        <fullName evidence="4">Uncharacterized protein</fullName>
    </submittedName>
</protein>
<evidence type="ECO:0000313" key="4">
    <source>
        <dbReference type="EMBL" id="MPM36711.1"/>
    </source>
</evidence>
<evidence type="ECO:0000256" key="2">
    <source>
        <dbReference type="ARBA" id="ARBA00022801"/>
    </source>
</evidence>
<keyword evidence="3" id="KW-0460">Magnesium</keyword>
<gene>
    <name evidence="4" type="ORF">SDC9_83313</name>
</gene>
<organism evidence="4">
    <name type="scientific">bioreactor metagenome</name>
    <dbReference type="NCBI Taxonomy" id="1076179"/>
    <lineage>
        <taxon>unclassified sequences</taxon>
        <taxon>metagenomes</taxon>
        <taxon>ecological metagenomes</taxon>
    </lineage>
</organism>
<dbReference type="PANTHER" id="PTHR43344:SF13">
    <property type="entry name" value="PHOSPHATASE RV3661-RELATED"/>
    <property type="match status" value="1"/>
</dbReference>
<dbReference type="InterPro" id="IPR050582">
    <property type="entry name" value="HAD-like_SerB"/>
</dbReference>
<dbReference type="AlphaFoldDB" id="A0A644Z9S1"/>
<dbReference type="InterPro" id="IPR036412">
    <property type="entry name" value="HAD-like_sf"/>
</dbReference>